<dbReference type="Proteomes" id="UP001054945">
    <property type="component" value="Unassembled WGS sequence"/>
</dbReference>
<comment type="caution">
    <text evidence="2">The sequence shown here is derived from an EMBL/GenBank/DDBJ whole genome shotgun (WGS) entry which is preliminary data.</text>
</comment>
<evidence type="ECO:0000313" key="3">
    <source>
        <dbReference type="Proteomes" id="UP001054945"/>
    </source>
</evidence>
<evidence type="ECO:0000256" key="1">
    <source>
        <dbReference type="SAM" id="Phobius"/>
    </source>
</evidence>
<accession>A0AAV4RIS7</accession>
<sequence length="39" mass="4686">VWEGGIIVARRQRRRQVIRDVGHKHLTSVGWVVVYFWPE</sequence>
<feature type="non-terminal residue" evidence="2">
    <location>
        <position position="1"/>
    </location>
</feature>
<organism evidence="2 3">
    <name type="scientific">Caerostris extrusa</name>
    <name type="common">Bark spider</name>
    <name type="synonym">Caerostris bankana</name>
    <dbReference type="NCBI Taxonomy" id="172846"/>
    <lineage>
        <taxon>Eukaryota</taxon>
        <taxon>Metazoa</taxon>
        <taxon>Ecdysozoa</taxon>
        <taxon>Arthropoda</taxon>
        <taxon>Chelicerata</taxon>
        <taxon>Arachnida</taxon>
        <taxon>Araneae</taxon>
        <taxon>Araneomorphae</taxon>
        <taxon>Entelegynae</taxon>
        <taxon>Araneoidea</taxon>
        <taxon>Araneidae</taxon>
        <taxon>Caerostris</taxon>
    </lineage>
</organism>
<proteinExistence type="predicted"/>
<keyword evidence="1" id="KW-0472">Membrane</keyword>
<reference evidence="2 3" key="1">
    <citation type="submission" date="2021-06" db="EMBL/GenBank/DDBJ databases">
        <title>Caerostris extrusa draft genome.</title>
        <authorList>
            <person name="Kono N."/>
            <person name="Arakawa K."/>
        </authorList>
    </citation>
    <scope>NUCLEOTIDE SEQUENCE [LARGE SCALE GENOMIC DNA]</scope>
</reference>
<evidence type="ECO:0000313" key="2">
    <source>
        <dbReference type="EMBL" id="GIY21600.1"/>
    </source>
</evidence>
<keyword evidence="3" id="KW-1185">Reference proteome</keyword>
<protein>
    <submittedName>
        <fullName evidence="2">Uncharacterized protein</fullName>
    </submittedName>
</protein>
<name>A0AAV4RIS7_CAEEX</name>
<dbReference type="AlphaFoldDB" id="A0AAV4RIS7"/>
<feature type="transmembrane region" description="Helical" evidence="1">
    <location>
        <begin position="21"/>
        <end position="38"/>
    </location>
</feature>
<dbReference type="EMBL" id="BPLR01008038">
    <property type="protein sequence ID" value="GIY21600.1"/>
    <property type="molecule type" value="Genomic_DNA"/>
</dbReference>
<gene>
    <name evidence="2" type="ORF">CEXT_54981</name>
</gene>
<keyword evidence="1" id="KW-1133">Transmembrane helix</keyword>
<keyword evidence="1" id="KW-0812">Transmembrane</keyword>